<gene>
    <name evidence="1" type="ORF">DWB77_02137</name>
</gene>
<evidence type="ECO:0000313" key="2">
    <source>
        <dbReference type="Proteomes" id="UP000271554"/>
    </source>
</evidence>
<accession>A0A387HH92</accession>
<sequence>MSKTNDFIELENSVLCTAASVAHLDDPVIRMRAISHLFHAIGEQVGRSRFHDKPMVLAVLVRRASESYVHARREVIADMRAVA</sequence>
<dbReference type="RefSeq" id="WP_120721017.1">
    <property type="nucleotide sequence ID" value="NZ_CP032698.1"/>
</dbReference>
<dbReference type="AlphaFoldDB" id="A0A387HH92"/>
<dbReference type="KEGG" id="shun:DWB77_02137"/>
<dbReference type="EMBL" id="CP032698">
    <property type="protein sequence ID" value="AYG80017.1"/>
    <property type="molecule type" value="Genomic_DNA"/>
</dbReference>
<proteinExistence type="predicted"/>
<protein>
    <submittedName>
        <fullName evidence="1">Uncharacterized protein</fullName>
    </submittedName>
</protein>
<name>A0A387HH92_9ACTN</name>
<keyword evidence="2" id="KW-1185">Reference proteome</keyword>
<organism evidence="1 2">
    <name type="scientific">Streptomyces hundungensis</name>
    <dbReference type="NCBI Taxonomy" id="1077946"/>
    <lineage>
        <taxon>Bacteria</taxon>
        <taxon>Bacillati</taxon>
        <taxon>Actinomycetota</taxon>
        <taxon>Actinomycetes</taxon>
        <taxon>Kitasatosporales</taxon>
        <taxon>Streptomycetaceae</taxon>
        <taxon>Streptomyces</taxon>
    </lineage>
</organism>
<dbReference type="OrthoDB" id="4281781at2"/>
<evidence type="ECO:0000313" key="1">
    <source>
        <dbReference type="EMBL" id="AYG80017.1"/>
    </source>
</evidence>
<reference evidence="1 2" key="1">
    <citation type="submission" date="2018-10" db="EMBL/GenBank/DDBJ databases">
        <title>Relationship between Morphology and Antimicrobial Activity in Streptomyces.</title>
        <authorList>
            <person name="Kang H.J."/>
            <person name="Kim S.B."/>
        </authorList>
    </citation>
    <scope>NUCLEOTIDE SEQUENCE [LARGE SCALE GENOMIC DNA]</scope>
    <source>
        <strain evidence="1 2">BH38</strain>
    </source>
</reference>
<dbReference type="Proteomes" id="UP000271554">
    <property type="component" value="Chromosome"/>
</dbReference>